<dbReference type="PANTHER" id="PTHR11941:SF75">
    <property type="entry name" value="ENOYL-COA HYDRATASE_ISOMERASE FAMILY PROTEIN"/>
    <property type="match status" value="1"/>
</dbReference>
<dbReference type="Pfam" id="PF00378">
    <property type="entry name" value="ECH_1"/>
    <property type="match status" value="1"/>
</dbReference>
<reference evidence="2 3" key="1">
    <citation type="submission" date="2017-07" db="EMBL/GenBank/DDBJ databases">
        <title>Draft sequence of Rhodococcus enclensis 23b-28.</title>
        <authorList>
            <person name="Besaury L."/>
            <person name="Sancelme M."/>
            <person name="Amato P."/>
            <person name="Lallement A."/>
            <person name="Delort A.-M."/>
        </authorList>
    </citation>
    <scope>NUCLEOTIDE SEQUENCE [LARGE SCALE GENOMIC DNA]</scope>
    <source>
        <strain evidence="2 3">23b-28</strain>
    </source>
</reference>
<proteinExistence type="predicted"/>
<dbReference type="EMBL" id="NOVD01000069">
    <property type="protein sequence ID" value="PCK22497.1"/>
    <property type="molecule type" value="Genomic_DNA"/>
</dbReference>
<dbReference type="InterPro" id="IPR029045">
    <property type="entry name" value="ClpP/crotonase-like_dom_sf"/>
</dbReference>
<gene>
    <name evidence="2" type="ORF">CHR55_32260</name>
</gene>
<evidence type="ECO:0000313" key="3">
    <source>
        <dbReference type="Proteomes" id="UP000230886"/>
    </source>
</evidence>
<comment type="caution">
    <text evidence="2">The sequence shown here is derived from an EMBL/GenBank/DDBJ whole genome shotgun (WGS) entry which is preliminary data.</text>
</comment>
<dbReference type="SUPFAM" id="SSF52096">
    <property type="entry name" value="ClpP/crotonase"/>
    <property type="match status" value="1"/>
</dbReference>
<dbReference type="CDD" id="cd06558">
    <property type="entry name" value="crotonase-like"/>
    <property type="match status" value="1"/>
</dbReference>
<keyword evidence="1" id="KW-0443">Lipid metabolism</keyword>
<name>A0A2A5IZT1_RHOSG</name>
<evidence type="ECO:0000313" key="2">
    <source>
        <dbReference type="EMBL" id="PCK22497.1"/>
    </source>
</evidence>
<dbReference type="GO" id="GO:0006635">
    <property type="term" value="P:fatty acid beta-oxidation"/>
    <property type="evidence" value="ECO:0007669"/>
    <property type="project" value="TreeGrafter"/>
</dbReference>
<organism evidence="2 3">
    <name type="scientific">Rhodococcus qingshengii</name>
    <dbReference type="NCBI Taxonomy" id="334542"/>
    <lineage>
        <taxon>Bacteria</taxon>
        <taxon>Bacillati</taxon>
        <taxon>Actinomycetota</taxon>
        <taxon>Actinomycetes</taxon>
        <taxon>Mycobacteriales</taxon>
        <taxon>Nocardiaceae</taxon>
        <taxon>Rhodococcus</taxon>
        <taxon>Rhodococcus erythropolis group</taxon>
    </lineage>
</organism>
<accession>A0A2A5IZT1</accession>
<dbReference type="RefSeq" id="WP_099698970.1">
    <property type="nucleotide sequence ID" value="NZ_NOVD01000069.1"/>
</dbReference>
<dbReference type="InterPro" id="IPR001753">
    <property type="entry name" value="Enoyl-CoA_hydra/iso"/>
</dbReference>
<evidence type="ECO:0000256" key="1">
    <source>
        <dbReference type="ARBA" id="ARBA00023098"/>
    </source>
</evidence>
<dbReference type="FunFam" id="3.90.226.10:FF:000049">
    <property type="entry name" value="Enoyl-CoA delta isomerase 3"/>
    <property type="match status" value="1"/>
</dbReference>
<protein>
    <submittedName>
        <fullName evidence="2">Enoyl-CoA hydratase</fullName>
    </submittedName>
</protein>
<sequence length="223" mass="24157">MPPTLQIEDAVAVVDLGDDENRFSIDWLSTVESILDDVLESEAQCLITIGTGKFYSNGLDLEWLMTHSDQLASYSQRVQELIGRILVFPIPTIAALPGHSFGAGAMLALAHDFRVMREDRGFFCLPEVDIRIPFTPGMTALILSKVTPQTATYTMTTGRRVGGTEAESLGIVDRTSSETNLLSDAFELALPLKGKDRPTLGAIKESMYATAIAALSSKTSVSL</sequence>
<dbReference type="Proteomes" id="UP000230886">
    <property type="component" value="Unassembled WGS sequence"/>
</dbReference>
<dbReference type="Gene3D" id="3.90.226.10">
    <property type="entry name" value="2-enoyl-CoA Hydratase, Chain A, domain 1"/>
    <property type="match status" value="1"/>
</dbReference>
<dbReference type="GO" id="GO:0004165">
    <property type="term" value="F:delta(3)-delta(2)-enoyl-CoA isomerase activity"/>
    <property type="evidence" value="ECO:0007669"/>
    <property type="project" value="TreeGrafter"/>
</dbReference>
<dbReference type="AlphaFoldDB" id="A0A2A5IZT1"/>
<dbReference type="PANTHER" id="PTHR11941">
    <property type="entry name" value="ENOYL-COA HYDRATASE-RELATED"/>
    <property type="match status" value="1"/>
</dbReference>